<dbReference type="PANTHER" id="PTHR43877">
    <property type="entry name" value="AMINOALKYLPHOSPHONATE N-ACETYLTRANSFERASE-RELATED-RELATED"/>
    <property type="match status" value="1"/>
</dbReference>
<dbReference type="InterPro" id="IPR000182">
    <property type="entry name" value="GNAT_dom"/>
</dbReference>
<feature type="domain" description="N-acetyltransferase" evidence="3">
    <location>
        <begin position="6"/>
        <end position="151"/>
    </location>
</feature>
<dbReference type="Proteomes" id="UP000501812">
    <property type="component" value="Chromosome"/>
</dbReference>
<dbReference type="InterPro" id="IPR016181">
    <property type="entry name" value="Acyl_CoA_acyltransferase"/>
</dbReference>
<accession>A0A858RMJ6</accession>
<proteinExistence type="predicted"/>
<dbReference type="RefSeq" id="WP_169455800.1">
    <property type="nucleotide sequence ID" value="NZ_CP051774.1"/>
</dbReference>
<keyword evidence="1 4" id="KW-0808">Transferase</keyword>
<sequence>MIPRDFELQAADESDAEPIYELYKELFQNHIDQIWGWDENWQKENFAKEWEEARTWRIDSQGQLSGYLQLRDEADFMYVLSLGILPAFQGRRIGRVIMRSLQQEAAGKGLPLRLSVFRTNPRALSFYQGLGFRVTEETEAFQRLEWLEEAAGGTASRG</sequence>
<evidence type="ECO:0000313" key="5">
    <source>
        <dbReference type="Proteomes" id="UP000501812"/>
    </source>
</evidence>
<name>A0A858RMJ6_9BACT</name>
<evidence type="ECO:0000313" key="4">
    <source>
        <dbReference type="EMBL" id="QJE97400.1"/>
    </source>
</evidence>
<gene>
    <name evidence="4" type="ORF">HHL09_16940</name>
</gene>
<dbReference type="SUPFAM" id="SSF55729">
    <property type="entry name" value="Acyl-CoA N-acyltransferases (Nat)"/>
    <property type="match status" value="1"/>
</dbReference>
<keyword evidence="5" id="KW-1185">Reference proteome</keyword>
<evidence type="ECO:0000256" key="2">
    <source>
        <dbReference type="ARBA" id="ARBA00023315"/>
    </source>
</evidence>
<dbReference type="PROSITE" id="PS51186">
    <property type="entry name" value="GNAT"/>
    <property type="match status" value="1"/>
</dbReference>
<organism evidence="4 5">
    <name type="scientific">Luteolibacter luteus</name>
    <dbReference type="NCBI Taxonomy" id="2728835"/>
    <lineage>
        <taxon>Bacteria</taxon>
        <taxon>Pseudomonadati</taxon>
        <taxon>Verrucomicrobiota</taxon>
        <taxon>Verrucomicrobiia</taxon>
        <taxon>Verrucomicrobiales</taxon>
        <taxon>Verrucomicrobiaceae</taxon>
        <taxon>Luteolibacter</taxon>
    </lineage>
</organism>
<evidence type="ECO:0000259" key="3">
    <source>
        <dbReference type="PROSITE" id="PS51186"/>
    </source>
</evidence>
<protein>
    <submittedName>
        <fullName evidence="4">GNAT family N-acetyltransferase</fullName>
    </submittedName>
</protein>
<dbReference type="PANTHER" id="PTHR43877:SF2">
    <property type="entry name" value="AMINOALKYLPHOSPHONATE N-ACETYLTRANSFERASE-RELATED"/>
    <property type="match status" value="1"/>
</dbReference>
<keyword evidence="2" id="KW-0012">Acyltransferase</keyword>
<dbReference type="CDD" id="cd04301">
    <property type="entry name" value="NAT_SF"/>
    <property type="match status" value="1"/>
</dbReference>
<dbReference type="InterPro" id="IPR050832">
    <property type="entry name" value="Bact_Acetyltransf"/>
</dbReference>
<dbReference type="Pfam" id="PF00583">
    <property type="entry name" value="Acetyltransf_1"/>
    <property type="match status" value="1"/>
</dbReference>
<dbReference type="Gene3D" id="3.40.630.30">
    <property type="match status" value="1"/>
</dbReference>
<reference evidence="4 5" key="1">
    <citation type="submission" date="2020-04" db="EMBL/GenBank/DDBJ databases">
        <title>Luteolibacter sp. G-1-1-1 isolated from soil.</title>
        <authorList>
            <person name="Dahal R.H."/>
        </authorList>
    </citation>
    <scope>NUCLEOTIDE SEQUENCE [LARGE SCALE GENOMIC DNA]</scope>
    <source>
        <strain evidence="4 5">G-1-1-1</strain>
    </source>
</reference>
<dbReference type="GO" id="GO:0016747">
    <property type="term" value="F:acyltransferase activity, transferring groups other than amino-acyl groups"/>
    <property type="evidence" value="ECO:0007669"/>
    <property type="project" value="InterPro"/>
</dbReference>
<dbReference type="AlphaFoldDB" id="A0A858RMJ6"/>
<evidence type="ECO:0000256" key="1">
    <source>
        <dbReference type="ARBA" id="ARBA00022679"/>
    </source>
</evidence>
<dbReference type="EMBL" id="CP051774">
    <property type="protein sequence ID" value="QJE97400.1"/>
    <property type="molecule type" value="Genomic_DNA"/>
</dbReference>
<dbReference type="KEGG" id="luo:HHL09_16940"/>